<evidence type="ECO:0000313" key="4">
    <source>
        <dbReference type="EMBL" id="KAF9784478.1"/>
    </source>
</evidence>
<feature type="region of interest" description="Disordered" evidence="2">
    <location>
        <begin position="65"/>
        <end position="96"/>
    </location>
</feature>
<feature type="compositionally biased region" description="Polar residues" evidence="2">
    <location>
        <begin position="512"/>
        <end position="529"/>
    </location>
</feature>
<protein>
    <submittedName>
        <fullName evidence="4">Uncharacterized protein</fullName>
    </submittedName>
</protein>
<feature type="compositionally biased region" description="Basic and acidic residues" evidence="2">
    <location>
        <begin position="65"/>
        <end position="76"/>
    </location>
</feature>
<reference evidence="4" key="2">
    <citation type="submission" date="2020-11" db="EMBL/GenBank/DDBJ databases">
        <authorList>
            <consortium name="DOE Joint Genome Institute"/>
            <person name="Kuo A."/>
            <person name="Miyauchi S."/>
            <person name="Kiss E."/>
            <person name="Drula E."/>
            <person name="Kohler A."/>
            <person name="Sanchez-Garcia M."/>
            <person name="Andreopoulos B."/>
            <person name="Barry K.W."/>
            <person name="Bonito G."/>
            <person name="Buee M."/>
            <person name="Carver A."/>
            <person name="Chen C."/>
            <person name="Cichocki N."/>
            <person name="Clum A."/>
            <person name="Culley D."/>
            <person name="Crous P.W."/>
            <person name="Fauchery L."/>
            <person name="Girlanda M."/>
            <person name="Hayes R."/>
            <person name="Keri Z."/>
            <person name="Labutti K."/>
            <person name="Lipzen A."/>
            <person name="Lombard V."/>
            <person name="Magnuson J."/>
            <person name="Maillard F."/>
            <person name="Morin E."/>
            <person name="Murat C."/>
            <person name="Nolan M."/>
            <person name="Ohm R."/>
            <person name="Pangilinan J."/>
            <person name="Pereira M."/>
            <person name="Perotto S."/>
            <person name="Peter M."/>
            <person name="Riley R."/>
            <person name="Sitrit Y."/>
            <person name="Stielow B."/>
            <person name="Szollosi G."/>
            <person name="Zifcakova L."/>
            <person name="Stursova M."/>
            <person name="Spatafora J.W."/>
            <person name="Tedersoo L."/>
            <person name="Vaario L.-M."/>
            <person name="Yamada A."/>
            <person name="Yan M."/>
            <person name="Wang P."/>
            <person name="Xu J."/>
            <person name="Bruns T."/>
            <person name="Baldrian P."/>
            <person name="Vilgalys R."/>
            <person name="Henrissat B."/>
            <person name="Grigoriev I.V."/>
            <person name="Hibbett D."/>
            <person name="Nagy L.G."/>
            <person name="Martin F.M."/>
        </authorList>
    </citation>
    <scope>NUCLEOTIDE SEQUENCE</scope>
    <source>
        <strain evidence="4">UH-Tt-Lm1</strain>
    </source>
</reference>
<dbReference type="OrthoDB" id="2548929at2759"/>
<feature type="region of interest" description="Disordered" evidence="2">
    <location>
        <begin position="266"/>
        <end position="291"/>
    </location>
</feature>
<keyword evidence="1" id="KW-0175">Coiled coil</keyword>
<feature type="compositionally biased region" description="Basic and acidic residues" evidence="2">
    <location>
        <begin position="330"/>
        <end position="385"/>
    </location>
</feature>
<keyword evidence="3" id="KW-1133">Transmembrane helix</keyword>
<feature type="transmembrane region" description="Helical" evidence="3">
    <location>
        <begin position="21"/>
        <end position="42"/>
    </location>
</feature>
<evidence type="ECO:0000256" key="1">
    <source>
        <dbReference type="SAM" id="Coils"/>
    </source>
</evidence>
<sequence>MSISVTGFTQSSFPSPIYALLGFRSMVYATVCFVAILVFAYFTNPSESSFRAYLAEQSFRRHLTHLDDESSDKDPDFPGAHYASRRNVTRGPNTDSARSRVHFANRASVILRTPLLAYRNLVFFTISFVVPPTESDAKSPDPDLPVSDIWFVGAFGGWWRGGPLYSWWVDAVARSRDEEGVSSGVLSVKTLDNLNEYDGVSVLPFSSFEAKKARSSPPRLRNPRSEPSVCVQRVQKALPSRSTTPPPLPATASLPLHNVQQSTKISVPQPFHPPALNSVATSSSSPPKSFDQSPVIADLLTRISSTKAGVQDLRSQIADFRAHSSQQREILTRELDAHRERKRGEELTRNELKSRTKSLEDSKRGAETAKRDAERKLKSAEARRDEVARKITHLRNEITKWRSKLGDDHELVANIRSGGSCNHGKGERTYLEEELQRRKAEITVAENVISALTVRANELEDEATDGRERLKVVLENARQASVSRHSEQDRVLNSPTDLSMSDRGDDLPWPPAQTSAINTSDQPTASRFSVSDDEISPHPSANFAPFDDLTSLVVADAEMPQSTFLIPSGLISSLPDATSDMDLSRSFKADNDPFIIKPNRPTTTLRRSSGADAHEAMNATTPRFVDDSPFEHAIGNGYSGGRIFGNFDPGFRPPLREESHLDQQRAKLRTTVPDQVSVLDPFSSVPNLVDPPRDFEVTAAPRRWFSVKEKKTLNPEAEAFNLPSTKPFFKPTVPAFFDALNPSKSGLASSMGSDGPSRSTTESVAHSTFFSKAFAPSPAERAALGAGRFHTSLEKLPSLSDVPGSLHTSPILSHTTPPIIQVPVVPGSSFTKSMSWLNSLPRRKPKFSPWDDEEH</sequence>
<feature type="region of interest" description="Disordered" evidence="2">
    <location>
        <begin position="322"/>
        <end position="385"/>
    </location>
</feature>
<proteinExistence type="predicted"/>
<evidence type="ECO:0000256" key="3">
    <source>
        <dbReference type="SAM" id="Phobius"/>
    </source>
</evidence>
<gene>
    <name evidence="4" type="ORF">BJ322DRAFT_1064726</name>
</gene>
<keyword evidence="3" id="KW-0812">Transmembrane</keyword>
<feature type="coiled-coil region" evidence="1">
    <location>
        <begin position="442"/>
        <end position="476"/>
    </location>
</feature>
<dbReference type="Proteomes" id="UP000736335">
    <property type="component" value="Unassembled WGS sequence"/>
</dbReference>
<feature type="compositionally biased region" description="Low complexity" evidence="2">
    <location>
        <begin position="278"/>
        <end position="291"/>
    </location>
</feature>
<dbReference type="EMBL" id="WIUZ02000008">
    <property type="protein sequence ID" value="KAF9784478.1"/>
    <property type="molecule type" value="Genomic_DNA"/>
</dbReference>
<dbReference type="AlphaFoldDB" id="A0A9P6L5M8"/>
<comment type="caution">
    <text evidence="4">The sequence shown here is derived from an EMBL/GenBank/DDBJ whole genome shotgun (WGS) entry which is preliminary data.</text>
</comment>
<keyword evidence="5" id="KW-1185">Reference proteome</keyword>
<accession>A0A9P6L5M8</accession>
<name>A0A9P6L5M8_9AGAM</name>
<evidence type="ECO:0000313" key="5">
    <source>
        <dbReference type="Proteomes" id="UP000736335"/>
    </source>
</evidence>
<feature type="region of interest" description="Disordered" evidence="2">
    <location>
        <begin position="478"/>
        <end position="536"/>
    </location>
</feature>
<feature type="region of interest" description="Disordered" evidence="2">
    <location>
        <begin position="235"/>
        <end position="254"/>
    </location>
</feature>
<reference evidence="4" key="1">
    <citation type="journal article" date="2020" name="Nat. Commun.">
        <title>Large-scale genome sequencing of mycorrhizal fungi provides insights into the early evolution of symbiotic traits.</title>
        <authorList>
            <person name="Miyauchi S."/>
            <person name="Kiss E."/>
            <person name="Kuo A."/>
            <person name="Drula E."/>
            <person name="Kohler A."/>
            <person name="Sanchez-Garcia M."/>
            <person name="Morin E."/>
            <person name="Andreopoulos B."/>
            <person name="Barry K.W."/>
            <person name="Bonito G."/>
            <person name="Buee M."/>
            <person name="Carver A."/>
            <person name="Chen C."/>
            <person name="Cichocki N."/>
            <person name="Clum A."/>
            <person name="Culley D."/>
            <person name="Crous P.W."/>
            <person name="Fauchery L."/>
            <person name="Girlanda M."/>
            <person name="Hayes R.D."/>
            <person name="Keri Z."/>
            <person name="LaButti K."/>
            <person name="Lipzen A."/>
            <person name="Lombard V."/>
            <person name="Magnuson J."/>
            <person name="Maillard F."/>
            <person name="Murat C."/>
            <person name="Nolan M."/>
            <person name="Ohm R.A."/>
            <person name="Pangilinan J."/>
            <person name="Pereira M.F."/>
            <person name="Perotto S."/>
            <person name="Peter M."/>
            <person name="Pfister S."/>
            <person name="Riley R."/>
            <person name="Sitrit Y."/>
            <person name="Stielow J.B."/>
            <person name="Szollosi G."/>
            <person name="Zifcakova L."/>
            <person name="Stursova M."/>
            <person name="Spatafora J.W."/>
            <person name="Tedersoo L."/>
            <person name="Vaario L.M."/>
            <person name="Yamada A."/>
            <person name="Yan M."/>
            <person name="Wang P."/>
            <person name="Xu J."/>
            <person name="Bruns T."/>
            <person name="Baldrian P."/>
            <person name="Vilgalys R."/>
            <person name="Dunand C."/>
            <person name="Henrissat B."/>
            <person name="Grigoriev I.V."/>
            <person name="Hibbett D."/>
            <person name="Nagy L.G."/>
            <person name="Martin F.M."/>
        </authorList>
    </citation>
    <scope>NUCLEOTIDE SEQUENCE</scope>
    <source>
        <strain evidence="4">UH-Tt-Lm1</strain>
    </source>
</reference>
<organism evidence="4 5">
    <name type="scientific">Thelephora terrestris</name>
    <dbReference type="NCBI Taxonomy" id="56493"/>
    <lineage>
        <taxon>Eukaryota</taxon>
        <taxon>Fungi</taxon>
        <taxon>Dikarya</taxon>
        <taxon>Basidiomycota</taxon>
        <taxon>Agaricomycotina</taxon>
        <taxon>Agaricomycetes</taxon>
        <taxon>Thelephorales</taxon>
        <taxon>Thelephoraceae</taxon>
        <taxon>Thelephora</taxon>
    </lineage>
</organism>
<keyword evidence="3" id="KW-0472">Membrane</keyword>
<evidence type="ECO:0000256" key="2">
    <source>
        <dbReference type="SAM" id="MobiDB-lite"/>
    </source>
</evidence>